<evidence type="ECO:0000259" key="7">
    <source>
        <dbReference type="Pfam" id="PF01850"/>
    </source>
</evidence>
<feature type="binding site" evidence="6">
    <location>
        <position position="101"/>
    </location>
    <ligand>
        <name>Mg(2+)</name>
        <dbReference type="ChEBI" id="CHEBI:18420"/>
    </ligand>
</feature>
<evidence type="ECO:0000256" key="2">
    <source>
        <dbReference type="ARBA" id="ARBA00022722"/>
    </source>
</evidence>
<sequence>MICYFDTSAFVSLLVDEPGTAAATRLWEAADRAVSSRLLYVEAAAALAQARRLGKLNKSAHETALTCLDELYANVDVVAVNDRVVARAATLSRQLSLRAYDAVHCAAAQMLASDDLVIASGDKSLLIACRTLGLATADTSVSV</sequence>
<keyword evidence="6" id="KW-0800">Toxin</keyword>
<dbReference type="InterPro" id="IPR029060">
    <property type="entry name" value="PIN-like_dom_sf"/>
</dbReference>
<dbReference type="InterPro" id="IPR051619">
    <property type="entry name" value="TypeII_TA_RNase_PINc/VapC"/>
</dbReference>
<reference evidence="8" key="1">
    <citation type="submission" date="2020-12" db="EMBL/GenBank/DDBJ databases">
        <title>Genomic characterization of non-nitrogen-fixing Frankia strains.</title>
        <authorList>
            <person name="Carlos-Shanley C."/>
            <person name="Guerra T."/>
            <person name="Hahn D."/>
        </authorList>
    </citation>
    <scope>NUCLEOTIDE SEQUENCE</scope>
    <source>
        <strain evidence="8">CN6</strain>
    </source>
</reference>
<comment type="cofactor">
    <cofactor evidence="6">
        <name>Mg(2+)</name>
        <dbReference type="ChEBI" id="CHEBI:18420"/>
    </cofactor>
</comment>
<evidence type="ECO:0000256" key="1">
    <source>
        <dbReference type="ARBA" id="ARBA00022649"/>
    </source>
</evidence>
<keyword evidence="5 6" id="KW-0460">Magnesium</keyword>
<proteinExistence type="inferred from homology"/>
<dbReference type="Proteomes" id="UP000604475">
    <property type="component" value="Unassembled WGS sequence"/>
</dbReference>
<dbReference type="InterPro" id="IPR022907">
    <property type="entry name" value="VapC_family"/>
</dbReference>
<dbReference type="EC" id="3.1.-.-" evidence="6"/>
<keyword evidence="3 6" id="KW-0479">Metal-binding</keyword>
<comment type="similarity">
    <text evidence="6">Belongs to the PINc/VapC protein family.</text>
</comment>
<dbReference type="GO" id="GO:0090729">
    <property type="term" value="F:toxin activity"/>
    <property type="evidence" value="ECO:0007669"/>
    <property type="project" value="UniProtKB-KW"/>
</dbReference>
<evidence type="ECO:0000256" key="3">
    <source>
        <dbReference type="ARBA" id="ARBA00022723"/>
    </source>
</evidence>
<keyword evidence="9" id="KW-1185">Reference proteome</keyword>
<dbReference type="PANTHER" id="PTHR35901">
    <property type="entry name" value="RIBONUCLEASE VAPC3"/>
    <property type="match status" value="1"/>
</dbReference>
<feature type="domain" description="PIN" evidence="7">
    <location>
        <begin position="4"/>
        <end position="123"/>
    </location>
</feature>
<dbReference type="GO" id="GO:0004540">
    <property type="term" value="F:RNA nuclease activity"/>
    <property type="evidence" value="ECO:0007669"/>
    <property type="project" value="InterPro"/>
</dbReference>
<dbReference type="InterPro" id="IPR002716">
    <property type="entry name" value="PIN_dom"/>
</dbReference>
<evidence type="ECO:0000313" key="8">
    <source>
        <dbReference type="EMBL" id="MBL7629105.1"/>
    </source>
</evidence>
<evidence type="ECO:0000313" key="9">
    <source>
        <dbReference type="Proteomes" id="UP000604475"/>
    </source>
</evidence>
<dbReference type="RefSeq" id="WP_203005468.1">
    <property type="nucleotide sequence ID" value="NZ_JADWYU010000242.1"/>
</dbReference>
<protein>
    <recommendedName>
        <fullName evidence="6">Ribonuclease VapC</fullName>
        <shortName evidence="6">RNase VapC</shortName>
        <ecNumber evidence="6">3.1.-.-</ecNumber>
    </recommendedName>
    <alternativeName>
        <fullName evidence="6">Toxin VapC</fullName>
    </alternativeName>
</protein>
<dbReference type="GO" id="GO:0016787">
    <property type="term" value="F:hydrolase activity"/>
    <property type="evidence" value="ECO:0007669"/>
    <property type="project" value="UniProtKB-KW"/>
</dbReference>
<dbReference type="Pfam" id="PF01850">
    <property type="entry name" value="PIN"/>
    <property type="match status" value="1"/>
</dbReference>
<keyword evidence="4 6" id="KW-0378">Hydrolase</keyword>
<gene>
    <name evidence="6" type="primary">vapC</name>
    <name evidence="8" type="ORF">I7412_18460</name>
</gene>
<dbReference type="SUPFAM" id="SSF88723">
    <property type="entry name" value="PIN domain-like"/>
    <property type="match status" value="1"/>
</dbReference>
<name>A0A937RET5_9ACTN</name>
<accession>A0A937RET5</accession>
<dbReference type="HAMAP" id="MF_00265">
    <property type="entry name" value="VapC_Nob1"/>
    <property type="match status" value="1"/>
</dbReference>
<dbReference type="CDD" id="cd09874">
    <property type="entry name" value="PIN_MT3492-like"/>
    <property type="match status" value="1"/>
</dbReference>
<dbReference type="PANTHER" id="PTHR35901:SF1">
    <property type="entry name" value="EXONUCLEASE VAPC9"/>
    <property type="match status" value="1"/>
</dbReference>
<organism evidence="8 9">
    <name type="scientific">Frankia nepalensis</name>
    <dbReference type="NCBI Taxonomy" id="1836974"/>
    <lineage>
        <taxon>Bacteria</taxon>
        <taxon>Bacillati</taxon>
        <taxon>Actinomycetota</taxon>
        <taxon>Actinomycetes</taxon>
        <taxon>Frankiales</taxon>
        <taxon>Frankiaceae</taxon>
        <taxon>Frankia</taxon>
    </lineage>
</organism>
<feature type="binding site" evidence="6">
    <location>
        <position position="6"/>
    </location>
    <ligand>
        <name>Mg(2+)</name>
        <dbReference type="ChEBI" id="CHEBI:18420"/>
    </ligand>
</feature>
<keyword evidence="1 6" id="KW-1277">Toxin-antitoxin system</keyword>
<comment type="function">
    <text evidence="6">Toxic component of a toxin-antitoxin (TA) system. An RNase.</text>
</comment>
<dbReference type="Gene3D" id="3.40.50.1010">
    <property type="entry name" value="5'-nuclease"/>
    <property type="match status" value="1"/>
</dbReference>
<evidence type="ECO:0000256" key="6">
    <source>
        <dbReference type="HAMAP-Rule" id="MF_00265"/>
    </source>
</evidence>
<dbReference type="GO" id="GO:0000287">
    <property type="term" value="F:magnesium ion binding"/>
    <property type="evidence" value="ECO:0007669"/>
    <property type="project" value="UniProtKB-UniRule"/>
</dbReference>
<evidence type="ECO:0000256" key="5">
    <source>
        <dbReference type="ARBA" id="ARBA00022842"/>
    </source>
</evidence>
<comment type="caution">
    <text evidence="8">The sequence shown here is derived from an EMBL/GenBank/DDBJ whole genome shotgun (WGS) entry which is preliminary data.</text>
</comment>
<keyword evidence="2 6" id="KW-0540">Nuclease</keyword>
<dbReference type="EMBL" id="JAEACQ010000211">
    <property type="protein sequence ID" value="MBL7629105.1"/>
    <property type="molecule type" value="Genomic_DNA"/>
</dbReference>
<evidence type="ECO:0000256" key="4">
    <source>
        <dbReference type="ARBA" id="ARBA00022801"/>
    </source>
</evidence>
<dbReference type="AlphaFoldDB" id="A0A937RET5"/>